<dbReference type="Pfam" id="PF03797">
    <property type="entry name" value="Autotransporter"/>
    <property type="match status" value="1"/>
</dbReference>
<proteinExistence type="predicted"/>
<dbReference type="PROSITE" id="PS50240">
    <property type="entry name" value="TRYPSIN_DOM"/>
    <property type="match status" value="1"/>
</dbReference>
<feature type="signal peptide" evidence="2">
    <location>
        <begin position="1"/>
        <end position="32"/>
    </location>
</feature>
<dbReference type="PROSITE" id="PS51208">
    <property type="entry name" value="AUTOTRANSPORTER"/>
    <property type="match status" value="1"/>
</dbReference>
<keyword evidence="2" id="KW-0732">Signal</keyword>
<dbReference type="SUPFAM" id="SSF50494">
    <property type="entry name" value="Trypsin-like serine proteases"/>
    <property type="match status" value="1"/>
</dbReference>
<dbReference type="InterPro" id="IPR001254">
    <property type="entry name" value="Trypsin_dom"/>
</dbReference>
<accession>A0A842I2P5</accession>
<dbReference type="SMART" id="SM00869">
    <property type="entry name" value="Autotransporter"/>
    <property type="match status" value="1"/>
</dbReference>
<reference evidence="5 6" key="1">
    <citation type="submission" date="2020-08" db="EMBL/GenBank/DDBJ databases">
        <title>Draft genome sequence of Parasphingopyxis sp. GrpM-11.</title>
        <authorList>
            <person name="Oh J."/>
            <person name="Roh D.-H."/>
        </authorList>
    </citation>
    <scope>NUCLEOTIDE SEQUENCE [LARGE SCALE GENOMIC DNA]</scope>
    <source>
        <strain evidence="5 6">GrpM-11</strain>
    </source>
</reference>
<dbReference type="InterPro" id="IPR005546">
    <property type="entry name" value="Autotransporte_beta"/>
</dbReference>
<dbReference type="PRINTS" id="PR00722">
    <property type="entry name" value="CHYMOTRYPSIN"/>
</dbReference>
<protein>
    <submittedName>
        <fullName evidence="5">Autotransporter domain-containing protein</fullName>
    </submittedName>
</protein>
<dbReference type="PROSITE" id="PS00135">
    <property type="entry name" value="TRYPSIN_SER"/>
    <property type="match status" value="1"/>
</dbReference>
<feature type="chain" id="PRO_5032453084" evidence="2">
    <location>
        <begin position="33"/>
        <end position="1120"/>
    </location>
</feature>
<feature type="domain" description="Peptidase S1" evidence="3">
    <location>
        <begin position="15"/>
        <end position="331"/>
    </location>
</feature>
<dbReference type="GO" id="GO:0006508">
    <property type="term" value="P:proteolysis"/>
    <property type="evidence" value="ECO:0007669"/>
    <property type="project" value="InterPro"/>
</dbReference>
<dbReference type="SMART" id="SM00020">
    <property type="entry name" value="Tryp_SPc"/>
    <property type="match status" value="1"/>
</dbReference>
<sequence>MMHTKIRTSIFNTGTAAGAIALSLALAAPAEAIVPNDNFTPEDVVDNDGGVNGVGMFYRNDGFVCTGTLINPRTVLFAAHCVNDRPESDYDTNGTIQSAFSFAVNALPGFQDWLANSFASNPELFVYNINQILYNPDSLVDPEAFGFLEGDIAVASLSTPAADIPTWALLFSALPVPDSIDPVTGTGYHVNITGYGRSGNGTPGDIQGIDWRRRAAENMIGALTSFDERNTFLFGEPFGDLPQSLYRLDFDDPNGANEFDFNLYRDEPLEREGTTAGGDSGGPLILDAANNTLSSEDLVLGVLSGGSRFFGPQVFSSYGTESFYQPLYLFWDYIAEVNPYRYVSAKNGSGRWENPNHWVSLQDPAYRIIDANGDVVVGTPDAPGGGVDGGTPDFGEVCFDPVGSDPGDECFDLATGEFTPPSRDIGDAVASGIGTGNIAMPEAVTLPGTVANQAAGGSLDPAAAVSAPSVAGPSSGLPTATIENGLPGATGFVPDNIDPDPQTGLRARYFDVTLSAPGQTTLRSTVEVDRLTVAGLARLNIRPGADLTVVSDYTQFGGRTIVNGTLHTGEALIVAGHLTGRGTIDPTYLTVMLGAITPDGNRTGTLTVQGDLILTSGAITAFDLSRDDNDLLAVTGDADNSGIASLGGVAVFSRGPGRTPRHGQSFQIVTAEGGVDGTFDHVLGRVGVLRPELDYGPNDVTVTLRAGRLGGFIRRSSPAAASFADALDTMRLTSYNSLYGLYGAIDVMDPDTLTATLSGLAPTIVNEAMEMGTMQNDMMLGIVTDRLSMLGTGRHRTGTFNVVGSPETLRLAATEASISDGAASQRSFTGRVVSDGRTLGTLPENMSGFISGGYENSRTASRFGSRNDAQANWHMAMGMEVEMTDSLTLGGATAFINGRSNLSGSQARVRTNQALAYASYRLGGGAYVAGVGSASVSNIETERYVSGGFESARFDNGTQASNYTLGAEAGMNIGIASDFTLTPRAAVRYTRSEVEGYNEAGSEIALRVEDIREQRIEGRVGFAFEGERAIGGSWTIRPQLSADYVHALGQSDGNMTVRFAEASGVPIVLPGLGYDTAWAEMRGGISIEHGNLSLTTAFETDIARSDQRDDRAVAELSFRF</sequence>
<keyword evidence="6" id="KW-1185">Reference proteome</keyword>
<dbReference type="EMBL" id="JACJVJ010000003">
    <property type="protein sequence ID" value="MBC2779033.1"/>
    <property type="molecule type" value="Genomic_DNA"/>
</dbReference>
<evidence type="ECO:0000313" key="5">
    <source>
        <dbReference type="EMBL" id="MBC2779033.1"/>
    </source>
</evidence>
<evidence type="ECO:0000259" key="4">
    <source>
        <dbReference type="PROSITE" id="PS51208"/>
    </source>
</evidence>
<comment type="caution">
    <text evidence="5">The sequence shown here is derived from an EMBL/GenBank/DDBJ whole genome shotgun (WGS) entry which is preliminary data.</text>
</comment>
<organism evidence="5 6">
    <name type="scientific">Parasphingopyxis marina</name>
    <dbReference type="NCBI Taxonomy" id="2761622"/>
    <lineage>
        <taxon>Bacteria</taxon>
        <taxon>Pseudomonadati</taxon>
        <taxon>Pseudomonadota</taxon>
        <taxon>Alphaproteobacteria</taxon>
        <taxon>Sphingomonadales</taxon>
        <taxon>Sphingomonadaceae</taxon>
        <taxon>Parasphingopyxis</taxon>
    </lineage>
</organism>
<keyword evidence="1" id="KW-1015">Disulfide bond</keyword>
<dbReference type="InterPro" id="IPR009003">
    <property type="entry name" value="Peptidase_S1_PA"/>
</dbReference>
<gene>
    <name evidence="5" type="ORF">H6P80_15520</name>
</gene>
<evidence type="ECO:0000256" key="2">
    <source>
        <dbReference type="SAM" id="SignalP"/>
    </source>
</evidence>
<dbReference type="Proteomes" id="UP000564378">
    <property type="component" value="Unassembled WGS sequence"/>
</dbReference>
<evidence type="ECO:0000259" key="3">
    <source>
        <dbReference type="PROSITE" id="PS50240"/>
    </source>
</evidence>
<dbReference type="GO" id="GO:0004252">
    <property type="term" value="F:serine-type endopeptidase activity"/>
    <property type="evidence" value="ECO:0007669"/>
    <property type="project" value="InterPro"/>
</dbReference>
<dbReference type="SUPFAM" id="SSF103515">
    <property type="entry name" value="Autotransporter"/>
    <property type="match status" value="1"/>
</dbReference>
<dbReference type="InterPro" id="IPR033116">
    <property type="entry name" value="TRYPSIN_SER"/>
</dbReference>
<name>A0A842I2P5_9SPHN</name>
<dbReference type="RefSeq" id="WP_185802327.1">
    <property type="nucleotide sequence ID" value="NZ_JACJVJ010000003.1"/>
</dbReference>
<dbReference type="InterPro" id="IPR043504">
    <property type="entry name" value="Peptidase_S1_PA_chymotrypsin"/>
</dbReference>
<dbReference type="Gene3D" id="2.40.128.130">
    <property type="entry name" value="Autotransporter beta-domain"/>
    <property type="match status" value="1"/>
</dbReference>
<dbReference type="InterPro" id="IPR001314">
    <property type="entry name" value="Peptidase_S1A"/>
</dbReference>
<dbReference type="Pfam" id="PF00089">
    <property type="entry name" value="Trypsin"/>
    <property type="match status" value="1"/>
</dbReference>
<dbReference type="Gene3D" id="2.40.10.10">
    <property type="entry name" value="Trypsin-like serine proteases"/>
    <property type="match status" value="1"/>
</dbReference>
<evidence type="ECO:0000256" key="1">
    <source>
        <dbReference type="ARBA" id="ARBA00023157"/>
    </source>
</evidence>
<evidence type="ECO:0000313" key="6">
    <source>
        <dbReference type="Proteomes" id="UP000564378"/>
    </source>
</evidence>
<dbReference type="AlphaFoldDB" id="A0A842I2P5"/>
<feature type="domain" description="Autotransporter" evidence="4">
    <location>
        <begin position="841"/>
        <end position="1120"/>
    </location>
</feature>
<dbReference type="InterPro" id="IPR036709">
    <property type="entry name" value="Autotransporte_beta_dom_sf"/>
</dbReference>